<dbReference type="AlphaFoldDB" id="A0A918BX11"/>
<evidence type="ECO:0000313" key="2">
    <source>
        <dbReference type="Proteomes" id="UP000603865"/>
    </source>
</evidence>
<organism evidence="1 2">
    <name type="scientific">Deinococcus ruber</name>
    <dbReference type="NCBI Taxonomy" id="1848197"/>
    <lineage>
        <taxon>Bacteria</taxon>
        <taxon>Thermotogati</taxon>
        <taxon>Deinococcota</taxon>
        <taxon>Deinococci</taxon>
        <taxon>Deinococcales</taxon>
        <taxon>Deinococcaceae</taxon>
        <taxon>Deinococcus</taxon>
    </lineage>
</organism>
<keyword evidence="2" id="KW-1185">Reference proteome</keyword>
<protein>
    <recommendedName>
        <fullName evidence="3">Peptidase S24/S26A/S26B/S26C domain-containing protein</fullName>
    </recommendedName>
</protein>
<gene>
    <name evidence="1" type="ORF">GCM10008957_03090</name>
</gene>
<reference evidence="1" key="1">
    <citation type="journal article" date="2014" name="Int. J. Syst. Evol. Microbiol.">
        <title>Complete genome sequence of Corynebacterium casei LMG S-19264T (=DSM 44701T), isolated from a smear-ripened cheese.</title>
        <authorList>
            <consortium name="US DOE Joint Genome Institute (JGI-PGF)"/>
            <person name="Walter F."/>
            <person name="Albersmeier A."/>
            <person name="Kalinowski J."/>
            <person name="Ruckert C."/>
        </authorList>
    </citation>
    <scope>NUCLEOTIDE SEQUENCE</scope>
    <source>
        <strain evidence="1">JCM 31311</strain>
    </source>
</reference>
<reference evidence="1" key="2">
    <citation type="submission" date="2020-09" db="EMBL/GenBank/DDBJ databases">
        <authorList>
            <person name="Sun Q."/>
            <person name="Ohkuma M."/>
        </authorList>
    </citation>
    <scope>NUCLEOTIDE SEQUENCE</scope>
    <source>
        <strain evidence="1">JCM 31311</strain>
    </source>
</reference>
<evidence type="ECO:0008006" key="3">
    <source>
        <dbReference type="Google" id="ProtNLM"/>
    </source>
</evidence>
<name>A0A918BX11_9DEIO</name>
<proteinExistence type="predicted"/>
<sequence length="75" mass="8109">MTGKVNDGDKVTLIPVSGIALQVGDIVLVRVAGNDYLHLIKAISEERFLIGNNRGGLNGWTQRTNIFGMAVNIED</sequence>
<comment type="caution">
    <text evidence="1">The sequence shown here is derived from an EMBL/GenBank/DDBJ whole genome shotgun (WGS) entry which is preliminary data.</text>
</comment>
<dbReference type="EMBL" id="BMQL01000001">
    <property type="protein sequence ID" value="GGQ94334.1"/>
    <property type="molecule type" value="Genomic_DNA"/>
</dbReference>
<dbReference type="Proteomes" id="UP000603865">
    <property type="component" value="Unassembled WGS sequence"/>
</dbReference>
<accession>A0A918BX11</accession>
<evidence type="ECO:0000313" key="1">
    <source>
        <dbReference type="EMBL" id="GGQ94334.1"/>
    </source>
</evidence>